<evidence type="ECO:0000256" key="8">
    <source>
        <dbReference type="ARBA" id="ARBA00022842"/>
    </source>
</evidence>
<name>A0A343A154_9EUPU</name>
<evidence type="ECO:0000256" key="15">
    <source>
        <dbReference type="RuleBase" id="RU000457"/>
    </source>
</evidence>
<proteinExistence type="inferred from homology"/>
<reference evidence="19" key="1">
    <citation type="journal article" date="2016" name="Mitochondrial DNA Part B Resour">
        <title>The complete mitochondrial genome of Achatinella sowerbyana (Gastropoda: Pulmonata: Stylommatophora).</title>
        <authorList>
            <person name="Price M.R."/>
            <person name="Forsman Z.H."/>
            <person name="Knapp I."/>
            <person name="Toonen R.J."/>
            <person name="Hadfield M.G."/>
        </authorList>
    </citation>
    <scope>NUCLEOTIDE SEQUENCE</scope>
</reference>
<evidence type="ECO:0000256" key="16">
    <source>
        <dbReference type="SAM" id="Phobius"/>
    </source>
</evidence>
<keyword evidence="4 15" id="KW-0813">Transport</keyword>
<evidence type="ECO:0000259" key="18">
    <source>
        <dbReference type="PROSITE" id="PS50999"/>
    </source>
</evidence>
<dbReference type="PROSITE" id="PS50999">
    <property type="entry name" value="COX2_TM"/>
    <property type="match status" value="1"/>
</dbReference>
<comment type="catalytic activity">
    <reaction evidence="14">
        <text>4 Fe(II)-[cytochrome c] + O2 + 8 H(+)(in) = 4 Fe(III)-[cytochrome c] + 2 H2O + 4 H(+)(out)</text>
        <dbReference type="Rhea" id="RHEA:11436"/>
        <dbReference type="Rhea" id="RHEA-COMP:10350"/>
        <dbReference type="Rhea" id="RHEA-COMP:14399"/>
        <dbReference type="ChEBI" id="CHEBI:15377"/>
        <dbReference type="ChEBI" id="CHEBI:15378"/>
        <dbReference type="ChEBI" id="CHEBI:15379"/>
        <dbReference type="ChEBI" id="CHEBI:29033"/>
        <dbReference type="ChEBI" id="CHEBI:29034"/>
        <dbReference type="EC" id="7.1.1.9"/>
    </reaction>
    <physiologicalReaction direction="left-to-right" evidence="14">
        <dbReference type="Rhea" id="RHEA:11437"/>
    </physiologicalReaction>
</comment>
<gene>
    <name evidence="19" type="primary">COX2</name>
    <name evidence="19" type="synonym">COII</name>
</gene>
<feature type="transmembrane region" description="Helical" evidence="16">
    <location>
        <begin position="64"/>
        <end position="86"/>
    </location>
</feature>
<evidence type="ECO:0000256" key="1">
    <source>
        <dbReference type="ARBA" id="ARBA00004141"/>
    </source>
</evidence>
<evidence type="ECO:0000256" key="4">
    <source>
        <dbReference type="ARBA" id="ARBA00022448"/>
    </source>
</evidence>
<comment type="function">
    <text evidence="15">Component of the cytochrome c oxidase, the last enzyme in the mitochondrial electron transport chain which drives oxidative phosphorylation. The respiratory chain contains 3 multisubunit complexes succinate dehydrogenase (complex II, CII), ubiquinol-cytochrome c oxidoreductase (cytochrome b-c1 complex, complex III, CIII) and cytochrome c oxidase (complex IV, CIV), that cooperate to transfer electrons derived from NADH and succinate to molecular oxygen, creating an electrochemical gradient over the inner membrane that drives transmembrane transport and the ATP synthase. Cytochrome c oxidase is the component of the respiratory chain that catalyzes the reduction of oxygen to water. Electrons originating from reduced cytochrome c in the intermembrane space (IMS) are transferred via the dinuclear copper A center (CU(A)) of subunit 2 and heme A of subunit 1 to the active site in subunit 1, a binuclear center (BNC) formed by heme A3 and copper B (CU(B)). The BNC reduces molecular oxygen to 2 water molecules using 4 electrons from cytochrome c in the IMS and 4 protons from the mitochondrial matrix.</text>
</comment>
<dbReference type="InterPro" id="IPR036257">
    <property type="entry name" value="Cyt_c_oxidase_su2_TM_sf"/>
</dbReference>
<evidence type="ECO:0000256" key="14">
    <source>
        <dbReference type="ARBA" id="ARBA00049512"/>
    </source>
</evidence>
<dbReference type="SUPFAM" id="SSF81464">
    <property type="entry name" value="Cytochrome c oxidase subunit II-like, transmembrane region"/>
    <property type="match status" value="1"/>
</dbReference>
<geneLocation type="mitochondrion" evidence="19"/>
<dbReference type="AlphaFoldDB" id="A0A343A154"/>
<dbReference type="InterPro" id="IPR008972">
    <property type="entry name" value="Cupredoxin"/>
</dbReference>
<evidence type="ECO:0000259" key="17">
    <source>
        <dbReference type="PROSITE" id="PS50857"/>
    </source>
</evidence>
<dbReference type="Pfam" id="PF02790">
    <property type="entry name" value="COX2_TM"/>
    <property type="match status" value="1"/>
</dbReference>
<dbReference type="Pfam" id="PF00116">
    <property type="entry name" value="COX2"/>
    <property type="match status" value="1"/>
</dbReference>
<keyword evidence="8" id="KW-0460">Magnesium</keyword>
<evidence type="ECO:0000256" key="3">
    <source>
        <dbReference type="ARBA" id="ARBA00015946"/>
    </source>
</evidence>
<dbReference type="PANTHER" id="PTHR22888:SF9">
    <property type="entry name" value="CYTOCHROME C OXIDASE SUBUNIT 2"/>
    <property type="match status" value="1"/>
</dbReference>
<sequence length="223" mass="25668">MMSYWGQYIFMDPMSPIQSEMIFFHDHAMILLTGIFGFVSFMLLKFMMNKFSSRTMLDAQGLEIIWTLVPAFLLVWLAMPSLRLLYLLDEEASNGLILKATGYQWYWGYETPMKQNENIFSYMVPEDLLESGNYRLLEVSYRPSLPYMTNINVLTTSSDVIHSWALPSMGVKMDAVPGRLNNMGMFSYGPGIFYGQCSEICGAAHSFMPICVEFIKLEDFLNF</sequence>
<dbReference type="InterPro" id="IPR034210">
    <property type="entry name" value="CcO_II_C"/>
</dbReference>
<dbReference type="InterPro" id="IPR011759">
    <property type="entry name" value="Cyt_c_oxidase_su2_TM_dom"/>
</dbReference>
<keyword evidence="9" id="KW-1278">Translocase</keyword>
<keyword evidence="7 15" id="KW-0479">Metal-binding</keyword>
<dbReference type="PANTHER" id="PTHR22888">
    <property type="entry name" value="CYTOCHROME C OXIDASE, SUBUNIT II"/>
    <property type="match status" value="1"/>
</dbReference>
<evidence type="ECO:0000256" key="6">
    <source>
        <dbReference type="ARBA" id="ARBA00022692"/>
    </source>
</evidence>
<evidence type="ECO:0000256" key="11">
    <source>
        <dbReference type="ARBA" id="ARBA00022989"/>
    </source>
</evidence>
<evidence type="ECO:0000256" key="7">
    <source>
        <dbReference type="ARBA" id="ARBA00022723"/>
    </source>
</evidence>
<feature type="domain" description="Cytochrome oxidase subunit II copper A binding" evidence="17">
    <location>
        <begin position="93"/>
        <end position="223"/>
    </location>
</feature>
<comment type="cofactor">
    <cofactor evidence="15">
        <name>Cu cation</name>
        <dbReference type="ChEBI" id="CHEBI:23378"/>
    </cofactor>
    <text evidence="15">Binds a copper A center.</text>
</comment>
<dbReference type="InterPro" id="IPR001505">
    <property type="entry name" value="Copper_CuA"/>
</dbReference>
<dbReference type="GO" id="GO:0042773">
    <property type="term" value="P:ATP synthesis coupled electron transport"/>
    <property type="evidence" value="ECO:0007669"/>
    <property type="project" value="TreeGrafter"/>
</dbReference>
<dbReference type="InterPro" id="IPR002429">
    <property type="entry name" value="CcO_II-like_C"/>
</dbReference>
<evidence type="ECO:0000256" key="12">
    <source>
        <dbReference type="ARBA" id="ARBA00023008"/>
    </source>
</evidence>
<dbReference type="Gene3D" id="2.60.40.420">
    <property type="entry name" value="Cupredoxins - blue copper proteins"/>
    <property type="match status" value="1"/>
</dbReference>
<dbReference type="PROSITE" id="PS50857">
    <property type="entry name" value="COX2_CUA"/>
    <property type="match status" value="1"/>
</dbReference>
<keyword evidence="10 15" id="KW-0249">Electron transport</keyword>
<dbReference type="PROSITE" id="PS00078">
    <property type="entry name" value="COX2"/>
    <property type="match status" value="1"/>
</dbReference>
<keyword evidence="6 15" id="KW-0812">Transmembrane</keyword>
<keyword evidence="15" id="KW-0999">Mitochondrion inner membrane</keyword>
<keyword evidence="15 19" id="KW-0496">Mitochondrion</keyword>
<organism evidence="19">
    <name type="scientific">Achatinella sowerbyana</name>
    <dbReference type="NCBI Taxonomy" id="115944"/>
    <lineage>
        <taxon>Eukaryota</taxon>
        <taxon>Metazoa</taxon>
        <taxon>Spiralia</taxon>
        <taxon>Lophotrochozoa</taxon>
        <taxon>Mollusca</taxon>
        <taxon>Gastropoda</taxon>
        <taxon>Heterobranchia</taxon>
        <taxon>Euthyneura</taxon>
        <taxon>Panpulmonata</taxon>
        <taxon>Eupulmonata</taxon>
        <taxon>Stylommatophora</taxon>
        <taxon>Orthurethra</taxon>
        <taxon>Achatinellidae</taxon>
        <taxon>Achatinella</taxon>
    </lineage>
</organism>
<dbReference type="GO" id="GO:0005743">
    <property type="term" value="C:mitochondrial inner membrane"/>
    <property type="evidence" value="ECO:0007669"/>
    <property type="project" value="UniProtKB-SubCell"/>
</dbReference>
<dbReference type="GO" id="GO:0005507">
    <property type="term" value="F:copper ion binding"/>
    <property type="evidence" value="ECO:0007669"/>
    <property type="project" value="InterPro"/>
</dbReference>
<keyword evidence="12 15" id="KW-0186">Copper</keyword>
<dbReference type="EMBL" id="KX356680">
    <property type="protein sequence ID" value="AOX15196.1"/>
    <property type="molecule type" value="Genomic_DNA"/>
</dbReference>
<evidence type="ECO:0000256" key="13">
    <source>
        <dbReference type="ARBA" id="ARBA00023136"/>
    </source>
</evidence>
<feature type="transmembrane region" description="Helical" evidence="16">
    <location>
        <begin position="21"/>
        <end position="44"/>
    </location>
</feature>
<keyword evidence="13 15" id="KW-0472">Membrane</keyword>
<dbReference type="GO" id="GO:0004129">
    <property type="term" value="F:cytochrome-c oxidase activity"/>
    <property type="evidence" value="ECO:0007669"/>
    <property type="project" value="UniProtKB-EC"/>
</dbReference>
<keyword evidence="5 15" id="KW-0679">Respiratory chain</keyword>
<dbReference type="PRINTS" id="PR01166">
    <property type="entry name" value="CYCOXIDASEII"/>
</dbReference>
<evidence type="ECO:0000256" key="10">
    <source>
        <dbReference type="ARBA" id="ARBA00022982"/>
    </source>
</evidence>
<evidence type="ECO:0000256" key="2">
    <source>
        <dbReference type="ARBA" id="ARBA00007866"/>
    </source>
</evidence>
<feature type="domain" description="Cytochrome oxidase subunit II transmembrane region profile" evidence="18">
    <location>
        <begin position="2"/>
        <end position="92"/>
    </location>
</feature>
<dbReference type="CDD" id="cd13912">
    <property type="entry name" value="CcO_II_C"/>
    <property type="match status" value="1"/>
</dbReference>
<keyword evidence="11 16" id="KW-1133">Transmembrane helix</keyword>
<evidence type="ECO:0000256" key="5">
    <source>
        <dbReference type="ARBA" id="ARBA00022660"/>
    </source>
</evidence>
<accession>A0A343A154</accession>
<evidence type="ECO:0000256" key="9">
    <source>
        <dbReference type="ARBA" id="ARBA00022967"/>
    </source>
</evidence>
<dbReference type="InterPro" id="IPR045187">
    <property type="entry name" value="CcO_II"/>
</dbReference>
<dbReference type="SUPFAM" id="SSF49503">
    <property type="entry name" value="Cupredoxins"/>
    <property type="match status" value="1"/>
</dbReference>
<comment type="similarity">
    <text evidence="2 15">Belongs to the cytochrome c oxidase subunit 2 family.</text>
</comment>
<evidence type="ECO:0000313" key="19">
    <source>
        <dbReference type="EMBL" id="AOX15196.1"/>
    </source>
</evidence>
<protein>
    <recommendedName>
        <fullName evidence="3 15">Cytochrome c oxidase subunit 2</fullName>
    </recommendedName>
</protein>
<dbReference type="Gene3D" id="1.10.287.90">
    <property type="match status" value="1"/>
</dbReference>
<comment type="subcellular location">
    <subcellularLocation>
        <location evidence="1">Membrane</location>
        <topology evidence="1">Multi-pass membrane protein</topology>
    </subcellularLocation>
    <subcellularLocation>
        <location evidence="15">Mitochondrion inner membrane</location>
        <topology evidence="15">Multi-pass membrane protein</topology>
    </subcellularLocation>
</comment>